<organism evidence="1">
    <name type="scientific">viral metagenome</name>
    <dbReference type="NCBI Taxonomy" id="1070528"/>
    <lineage>
        <taxon>unclassified sequences</taxon>
        <taxon>metagenomes</taxon>
        <taxon>organismal metagenomes</taxon>
    </lineage>
</organism>
<dbReference type="AlphaFoldDB" id="A0A6M3JT86"/>
<sequence>MIKQLATLIRYDNTTNPEHRTVILVYSEAYEDTYCETGYQDMDGLNSLCSTQTREDRCPS</sequence>
<gene>
    <name evidence="1" type="ORF">MM415A02779_0008</name>
</gene>
<dbReference type="EMBL" id="MT141946">
    <property type="protein sequence ID" value="QJA72371.1"/>
    <property type="molecule type" value="Genomic_DNA"/>
</dbReference>
<protein>
    <submittedName>
        <fullName evidence="1">Uncharacterized protein</fullName>
    </submittedName>
</protein>
<proteinExistence type="predicted"/>
<reference evidence="1" key="1">
    <citation type="submission" date="2020-03" db="EMBL/GenBank/DDBJ databases">
        <title>The deep terrestrial virosphere.</title>
        <authorList>
            <person name="Holmfeldt K."/>
            <person name="Nilsson E."/>
            <person name="Simone D."/>
            <person name="Lopez-Fernandez M."/>
            <person name="Wu X."/>
            <person name="de Brujin I."/>
            <person name="Lundin D."/>
            <person name="Andersson A."/>
            <person name="Bertilsson S."/>
            <person name="Dopson M."/>
        </authorList>
    </citation>
    <scope>NUCLEOTIDE SEQUENCE</scope>
    <source>
        <strain evidence="1">MM415A02779</strain>
    </source>
</reference>
<evidence type="ECO:0000313" key="1">
    <source>
        <dbReference type="EMBL" id="QJA72371.1"/>
    </source>
</evidence>
<accession>A0A6M3JT86</accession>
<name>A0A6M3JT86_9ZZZZ</name>